<gene>
    <name evidence="2" type="ORF">METZ01_LOCUS491595</name>
</gene>
<organism evidence="2">
    <name type="scientific">marine metagenome</name>
    <dbReference type="NCBI Taxonomy" id="408172"/>
    <lineage>
        <taxon>unclassified sequences</taxon>
        <taxon>metagenomes</taxon>
        <taxon>ecological metagenomes</taxon>
    </lineage>
</organism>
<dbReference type="EMBL" id="UINC01213803">
    <property type="protein sequence ID" value="SVE38741.1"/>
    <property type="molecule type" value="Genomic_DNA"/>
</dbReference>
<dbReference type="InterPro" id="IPR036188">
    <property type="entry name" value="FAD/NAD-bd_sf"/>
</dbReference>
<dbReference type="Gene3D" id="3.50.50.60">
    <property type="entry name" value="FAD/NAD(P)-binding domain"/>
    <property type="match status" value="1"/>
</dbReference>
<dbReference type="InterPro" id="IPR002937">
    <property type="entry name" value="Amino_oxidase"/>
</dbReference>
<dbReference type="InterPro" id="IPR050464">
    <property type="entry name" value="Zeta_carotene_desat/Oxidored"/>
</dbReference>
<evidence type="ECO:0000259" key="1">
    <source>
        <dbReference type="Pfam" id="PF01593"/>
    </source>
</evidence>
<feature type="domain" description="Amine oxidase" evidence="1">
    <location>
        <begin position="16"/>
        <end position="164"/>
    </location>
</feature>
<evidence type="ECO:0000313" key="2">
    <source>
        <dbReference type="EMBL" id="SVE38741.1"/>
    </source>
</evidence>
<feature type="non-terminal residue" evidence="2">
    <location>
        <position position="1"/>
    </location>
</feature>
<dbReference type="PANTHER" id="PTHR42923:SF17">
    <property type="entry name" value="AMINE OXIDASE DOMAIN-CONTAINING PROTEIN"/>
    <property type="match status" value="1"/>
</dbReference>
<name>A0A383D2U9_9ZZZZ</name>
<dbReference type="SUPFAM" id="SSF51905">
    <property type="entry name" value="FAD/NAD(P)-binding domain"/>
    <property type="match status" value="1"/>
</dbReference>
<protein>
    <recommendedName>
        <fullName evidence="1">Amine oxidase domain-containing protein</fullName>
    </recommendedName>
</protein>
<dbReference type="Gene3D" id="1.10.405.20">
    <property type="match status" value="1"/>
</dbReference>
<proteinExistence type="predicted"/>
<feature type="non-terminal residue" evidence="2">
    <location>
        <position position="238"/>
    </location>
</feature>
<dbReference type="AlphaFoldDB" id="A0A383D2U9"/>
<sequence length="238" mass="27564">HNLNTLFADRRNLLRPGFLRMVRDIIRFNREARQLSDSDKVLDTGTYLEINRYSDEFRHRYLLPMAAAIWSTGTGSITDFPIAALARFFDHHGLMDLRDRPQWRVIDGGSNVYVRKIAAQLQDLRLSSPVVRVERSAEQVVVTTPDNRESFDYLVITTHSDQALGLLADHSVAERDILGRMKYTRNEVKLHTDSSIMPQRRRAWASWNYHIDRSDGQTALTYYMNRLQHLPVATPVLV</sequence>
<dbReference type="GO" id="GO:0016491">
    <property type="term" value="F:oxidoreductase activity"/>
    <property type="evidence" value="ECO:0007669"/>
    <property type="project" value="InterPro"/>
</dbReference>
<dbReference type="Pfam" id="PF01593">
    <property type="entry name" value="Amino_oxidase"/>
    <property type="match status" value="1"/>
</dbReference>
<reference evidence="2" key="1">
    <citation type="submission" date="2018-05" db="EMBL/GenBank/DDBJ databases">
        <authorList>
            <person name="Lanie J.A."/>
            <person name="Ng W.-L."/>
            <person name="Kazmierczak K.M."/>
            <person name="Andrzejewski T.M."/>
            <person name="Davidsen T.M."/>
            <person name="Wayne K.J."/>
            <person name="Tettelin H."/>
            <person name="Glass J.I."/>
            <person name="Rusch D."/>
            <person name="Podicherti R."/>
            <person name="Tsui H.-C.T."/>
            <person name="Winkler M.E."/>
        </authorList>
    </citation>
    <scope>NUCLEOTIDE SEQUENCE</scope>
</reference>
<dbReference type="Gene3D" id="3.30.70.1990">
    <property type="match status" value="1"/>
</dbReference>
<dbReference type="PANTHER" id="PTHR42923">
    <property type="entry name" value="PROTOPORPHYRINOGEN OXIDASE"/>
    <property type="match status" value="1"/>
</dbReference>
<accession>A0A383D2U9</accession>